<sequence length="164" mass="17882">MTVLKDTPATKQKSASEDIDQAITNLTHHIHEAMDKHVLALERSEKTTATLLSQLLKAQADNAALSAKLQEAEQLAPKLHEAEKARDLATGRCKRAINDLNSVREDLCELLSSCRSSTPPSPASTRTTKPLRDRSIVLKKAGFRIRTSKDDNKSGEGVSDPSAK</sequence>
<evidence type="ECO:0000313" key="2">
    <source>
        <dbReference type="EMBL" id="KJA14096.1"/>
    </source>
</evidence>
<evidence type="ECO:0008006" key="4">
    <source>
        <dbReference type="Google" id="ProtNLM"/>
    </source>
</evidence>
<protein>
    <recommendedName>
        <fullName evidence="4">GDP/GTP exchange factor Sec2 N-terminal domain-containing protein</fullName>
    </recommendedName>
</protein>
<feature type="compositionally biased region" description="Low complexity" evidence="1">
    <location>
        <begin position="113"/>
        <end position="128"/>
    </location>
</feature>
<reference evidence="3" key="1">
    <citation type="submission" date="2014-04" db="EMBL/GenBank/DDBJ databases">
        <title>Evolutionary Origins and Diversification of the Mycorrhizal Mutualists.</title>
        <authorList>
            <consortium name="DOE Joint Genome Institute"/>
            <consortium name="Mycorrhizal Genomics Consortium"/>
            <person name="Kohler A."/>
            <person name="Kuo A."/>
            <person name="Nagy L.G."/>
            <person name="Floudas D."/>
            <person name="Copeland A."/>
            <person name="Barry K.W."/>
            <person name="Cichocki N."/>
            <person name="Veneault-Fourrey C."/>
            <person name="LaButti K."/>
            <person name="Lindquist E.A."/>
            <person name="Lipzen A."/>
            <person name="Lundell T."/>
            <person name="Morin E."/>
            <person name="Murat C."/>
            <person name="Riley R."/>
            <person name="Ohm R."/>
            <person name="Sun H."/>
            <person name="Tunlid A."/>
            <person name="Henrissat B."/>
            <person name="Grigoriev I.V."/>
            <person name="Hibbett D.S."/>
            <person name="Martin F."/>
        </authorList>
    </citation>
    <scope>NUCLEOTIDE SEQUENCE [LARGE SCALE GENOMIC DNA]</scope>
    <source>
        <strain evidence="3">FD-334 SS-4</strain>
    </source>
</reference>
<proteinExistence type="predicted"/>
<evidence type="ECO:0000313" key="3">
    <source>
        <dbReference type="Proteomes" id="UP000054270"/>
    </source>
</evidence>
<gene>
    <name evidence="2" type="ORF">HYPSUDRAFT_209010</name>
</gene>
<accession>A0A0D2NC07</accession>
<feature type="region of interest" description="Disordered" evidence="1">
    <location>
        <begin position="113"/>
        <end position="164"/>
    </location>
</feature>
<dbReference type="Proteomes" id="UP000054270">
    <property type="component" value="Unassembled WGS sequence"/>
</dbReference>
<evidence type="ECO:0000256" key="1">
    <source>
        <dbReference type="SAM" id="MobiDB-lite"/>
    </source>
</evidence>
<keyword evidence="3" id="KW-1185">Reference proteome</keyword>
<dbReference type="AlphaFoldDB" id="A0A0D2NC07"/>
<dbReference type="EMBL" id="KN817695">
    <property type="protein sequence ID" value="KJA14096.1"/>
    <property type="molecule type" value="Genomic_DNA"/>
</dbReference>
<organism evidence="2 3">
    <name type="scientific">Hypholoma sublateritium (strain FD-334 SS-4)</name>
    <dbReference type="NCBI Taxonomy" id="945553"/>
    <lineage>
        <taxon>Eukaryota</taxon>
        <taxon>Fungi</taxon>
        <taxon>Dikarya</taxon>
        <taxon>Basidiomycota</taxon>
        <taxon>Agaricomycotina</taxon>
        <taxon>Agaricomycetes</taxon>
        <taxon>Agaricomycetidae</taxon>
        <taxon>Agaricales</taxon>
        <taxon>Agaricineae</taxon>
        <taxon>Strophariaceae</taxon>
        <taxon>Hypholoma</taxon>
    </lineage>
</organism>
<name>A0A0D2NC07_HYPSF</name>